<protein>
    <submittedName>
        <fullName evidence="2">Uncharacterized protein</fullName>
    </submittedName>
</protein>
<evidence type="ECO:0000313" key="3">
    <source>
        <dbReference type="Proteomes" id="UP000242133"/>
    </source>
</evidence>
<dbReference type="NCBIfam" id="NF047650">
    <property type="entry name" value="lipo_NMCC_0638"/>
    <property type="match status" value="1"/>
</dbReference>
<accession>A0A2P8ESQ0</accession>
<dbReference type="RefSeq" id="WP_106592414.1">
    <property type="nucleotide sequence ID" value="NZ_PYGI01000017.1"/>
</dbReference>
<feature type="signal peptide" evidence="1">
    <location>
        <begin position="1"/>
        <end position="23"/>
    </location>
</feature>
<keyword evidence="1" id="KW-0732">Signal</keyword>
<dbReference type="EMBL" id="PYGI01000017">
    <property type="protein sequence ID" value="PSL12511.1"/>
    <property type="molecule type" value="Genomic_DNA"/>
</dbReference>
<dbReference type="OrthoDB" id="6089555at2"/>
<organism evidence="2 3">
    <name type="scientific">Marinobacterium halophilum</name>
    <dbReference type="NCBI Taxonomy" id="267374"/>
    <lineage>
        <taxon>Bacteria</taxon>
        <taxon>Pseudomonadati</taxon>
        <taxon>Pseudomonadota</taxon>
        <taxon>Gammaproteobacteria</taxon>
        <taxon>Oceanospirillales</taxon>
        <taxon>Oceanospirillaceae</taxon>
        <taxon>Marinobacterium</taxon>
    </lineage>
</organism>
<feature type="chain" id="PRO_5015176991" evidence="1">
    <location>
        <begin position="24"/>
        <end position="184"/>
    </location>
</feature>
<comment type="caution">
    <text evidence="2">The sequence shown here is derived from an EMBL/GenBank/DDBJ whole genome shotgun (WGS) entry which is preliminary data.</text>
</comment>
<keyword evidence="3" id="KW-1185">Reference proteome</keyword>
<evidence type="ECO:0000313" key="2">
    <source>
        <dbReference type="EMBL" id="PSL12511.1"/>
    </source>
</evidence>
<sequence>MQWIKQWLAVCVWVLVGMATAHADERDLFLEHQYRTQCLAFAQDPDGFRQALVQSDMPRVPAGLVRQLLLGQDAEGWSLAYHGRREYVLTLAEDETRCAIVARYASVETRAWFERLVAAPPAGFVAMPLPVSEGEQRYGGDAQTLRWAWDSADRTLEHSLMLSTRDDVQMQAILALTLTMKTNE</sequence>
<name>A0A2P8ESQ0_9GAMM</name>
<reference evidence="2 3" key="1">
    <citation type="submission" date="2018-03" db="EMBL/GenBank/DDBJ databases">
        <title>Genomic Encyclopedia of Archaeal and Bacterial Type Strains, Phase II (KMG-II): from individual species to whole genera.</title>
        <authorList>
            <person name="Goeker M."/>
        </authorList>
    </citation>
    <scope>NUCLEOTIDE SEQUENCE [LARGE SCALE GENOMIC DNA]</scope>
    <source>
        <strain evidence="2 3">DSM 17586</strain>
    </source>
</reference>
<gene>
    <name evidence="2" type="ORF">CLV44_11740</name>
</gene>
<proteinExistence type="predicted"/>
<dbReference type="AlphaFoldDB" id="A0A2P8ESQ0"/>
<evidence type="ECO:0000256" key="1">
    <source>
        <dbReference type="SAM" id="SignalP"/>
    </source>
</evidence>
<dbReference type="Proteomes" id="UP000242133">
    <property type="component" value="Unassembled WGS sequence"/>
</dbReference>